<dbReference type="HOGENOM" id="CLU_096026_1_0_6"/>
<feature type="chain" id="PRO_5003941105" evidence="1">
    <location>
        <begin position="25"/>
        <end position="170"/>
    </location>
</feature>
<dbReference type="RefSeq" id="WP_015257345.1">
    <property type="nucleotide sequence ID" value="NC_019902.2"/>
</dbReference>
<dbReference type="STRING" id="1255043.TVNIR_0488"/>
<evidence type="ECO:0000313" key="2">
    <source>
        <dbReference type="EMBL" id="AGA32190.1"/>
    </source>
</evidence>
<keyword evidence="2" id="KW-0449">Lipoprotein</keyword>
<dbReference type="Pfam" id="PF05573">
    <property type="entry name" value="NosL"/>
    <property type="match status" value="1"/>
</dbReference>
<name>L0DT74_THIND</name>
<dbReference type="KEGG" id="tni:TVNIR_0488"/>
<dbReference type="PATRIC" id="fig|1255043.3.peg.491"/>
<dbReference type="eggNOG" id="COG4314">
    <property type="taxonomic scope" value="Bacteria"/>
</dbReference>
<sequence>MSYQNHLRMFLAVILTLAAAVAVADTKPAGFSVPDPEVRDTCPVCGMLVARYPAWIATVLYDDGHSDHFDGAKDLFKYLFDLLRYAPGRSEEAITAIGVTEYYGLTRIDARSAWYVIGSDVLGPMGHELVPLATGADAREFLEDHEGTQILRFDEVTPDLLQDLDAGRVR</sequence>
<evidence type="ECO:0000256" key="1">
    <source>
        <dbReference type="SAM" id="SignalP"/>
    </source>
</evidence>
<dbReference type="Proteomes" id="UP000010809">
    <property type="component" value="Chromosome"/>
</dbReference>
<protein>
    <submittedName>
        <fullName evidence="2">Nitrous oxide reductase maturation protein, outer-membrane lipoprotein NosL</fullName>
    </submittedName>
</protein>
<keyword evidence="3" id="KW-1185">Reference proteome</keyword>
<dbReference type="PANTHER" id="PTHR41247:SF1">
    <property type="entry name" value="HTH-TYPE TRANSCRIPTIONAL REPRESSOR YCNK"/>
    <property type="match status" value="1"/>
</dbReference>
<organism evidence="2 3">
    <name type="scientific">Thioalkalivibrio nitratireducens (strain DSM 14787 / UNIQEM 213 / ALEN2)</name>
    <dbReference type="NCBI Taxonomy" id="1255043"/>
    <lineage>
        <taxon>Bacteria</taxon>
        <taxon>Pseudomonadati</taxon>
        <taxon>Pseudomonadota</taxon>
        <taxon>Gammaproteobacteria</taxon>
        <taxon>Chromatiales</taxon>
        <taxon>Ectothiorhodospiraceae</taxon>
        <taxon>Thioalkalivibrio</taxon>
    </lineage>
</organism>
<accession>L0DT74</accession>
<reference evidence="2" key="1">
    <citation type="submission" date="2015-12" db="EMBL/GenBank/DDBJ databases">
        <authorList>
            <person name="Tikhonova T.V."/>
            <person name="Pavlov A.R."/>
            <person name="Beletsky A.V."/>
            <person name="Mardanov A.V."/>
            <person name="Sorokin D.Y."/>
            <person name="Ravin N.V."/>
            <person name="Popov V.O."/>
        </authorList>
    </citation>
    <scope>NUCLEOTIDE SEQUENCE</scope>
    <source>
        <strain evidence="2">DSM 14787</strain>
    </source>
</reference>
<dbReference type="SUPFAM" id="SSF160387">
    <property type="entry name" value="NosL/MerB-like"/>
    <property type="match status" value="1"/>
</dbReference>
<gene>
    <name evidence="2" type="ordered locus">TVNIR_0488</name>
</gene>
<dbReference type="PANTHER" id="PTHR41247">
    <property type="entry name" value="HTH-TYPE TRANSCRIPTIONAL REPRESSOR YCNK"/>
    <property type="match status" value="1"/>
</dbReference>
<dbReference type="AlphaFoldDB" id="L0DT74"/>
<dbReference type="EMBL" id="CP003989">
    <property type="protein sequence ID" value="AGA32190.1"/>
    <property type="molecule type" value="Genomic_DNA"/>
</dbReference>
<feature type="signal peptide" evidence="1">
    <location>
        <begin position="1"/>
        <end position="24"/>
    </location>
</feature>
<dbReference type="InterPro" id="IPR008719">
    <property type="entry name" value="N2O_reductase_NosL"/>
</dbReference>
<proteinExistence type="predicted"/>
<keyword evidence="1" id="KW-0732">Signal</keyword>
<evidence type="ECO:0000313" key="3">
    <source>
        <dbReference type="Proteomes" id="UP000010809"/>
    </source>
</evidence>
<dbReference type="Gene3D" id="3.30.70.2050">
    <property type="match status" value="1"/>
</dbReference>